<organism evidence="2 3">
    <name type="scientific">Amphibalanus amphitrite</name>
    <name type="common">Striped barnacle</name>
    <name type="synonym">Balanus amphitrite</name>
    <dbReference type="NCBI Taxonomy" id="1232801"/>
    <lineage>
        <taxon>Eukaryota</taxon>
        <taxon>Metazoa</taxon>
        <taxon>Ecdysozoa</taxon>
        <taxon>Arthropoda</taxon>
        <taxon>Crustacea</taxon>
        <taxon>Multicrustacea</taxon>
        <taxon>Cirripedia</taxon>
        <taxon>Thoracica</taxon>
        <taxon>Thoracicalcarea</taxon>
        <taxon>Balanomorpha</taxon>
        <taxon>Balanoidea</taxon>
        <taxon>Balanidae</taxon>
        <taxon>Amphibalaninae</taxon>
        <taxon>Amphibalanus</taxon>
    </lineage>
</organism>
<dbReference type="EMBL" id="VIIS01000001">
    <property type="protein sequence ID" value="KAF0314766.1"/>
    <property type="molecule type" value="Genomic_DNA"/>
</dbReference>
<evidence type="ECO:0000313" key="3">
    <source>
        <dbReference type="Proteomes" id="UP000440578"/>
    </source>
</evidence>
<dbReference type="Proteomes" id="UP000440578">
    <property type="component" value="Unassembled WGS sequence"/>
</dbReference>
<dbReference type="InterPro" id="IPR048365">
    <property type="entry name" value="TNP-like_RNaseH_N"/>
</dbReference>
<dbReference type="InterPro" id="IPR001810">
    <property type="entry name" value="F-box_dom"/>
</dbReference>
<sequence>MASSGALSLEVLPTEVLERIFAEVELENVPALSRACKRFEAIFGSCDIIWRRLFQLRFVRMCQSSGKEELEVLLASQGHSWYGLAQHRLQIGRMLRERLDYLADRYNGLGEALPDPVMEDFRAMVRHHGSLIMRDALLDEVVPRQQRRIVMMQHRGGTLMSIRIEEVDEATGLPVIISNVSVYGDLTYKMHSNGVLVSDKKMTDITKTERFTSVAEVVNVLARVKHLNADAQDHLEVAAQLLDAVAGSSAEEKMCQVAAFASEQLRLAVKPSRKRRYSSSILSNAIAWDRTSPKLYRMMQESAMFCLPTSKTLRRLTSALQVGTGLNSGTMTYLGMRVEKLEPRERLVNLAMDEVYTAQAVEFAGGRLFGETNGVVTKTLFCTHINSVAGKYEDMISMQPVPHVTAANIKETFQRVLKGLTELGFKVVSVTTDNHRANQSWHNSLGADGCHPEYILNPYSEQEERVYTLYDTVHIFKNIYYGLIRSKALTVPSFPDSENSRKLKVSFGHLTRLRNMELGHPGKLAYKLTDKVINPSALERVNVSLAAAATHESTSAALRHFAQHQPGCAEFADTAEFLELVRRWFNACNVKSQFMSHRLRDQNRVALRRECEASDKSLSFLSEFGMYMRSLHVKYSALTKDTCMAAYYTSRGLVNLTKYLLYNYSGTLEYVLLGKIQSDRIESHFGHLRKLSGGNYWSSVRQFLENEAVIRTKGLIWWSGFSPAEASARMAPSRQERQQEDALVIQELVVAVANSAELNDLDDSAKASLGHIAGALARGALARRYYATMIYREIERDLVLLPMMRSFTRLPEQSRTVTATFHLLSYWLRPELDPGPAPDIEGCHRQVARRVLRLVRQRHPRHPLSGWADCKLTPDGPGGWTLTEGRQLLDCINLIVFGQMELTLLKGRLGGELSRICDRNCSVYEEDDFGELSGQGLRRAGPTRQRPPEGEKKLSAYKKYMNKLQNSHYRHTEPRLMPPERRKVFSAYSSYLAGGGDFLGVVSAVYASVAGLLGLELHFILCPDTWLLCWPIGTEDRHIYVDMNQSGAQLTRREACLQLMFQSPDHAPEALLEPVPKHKLLWRLVSGMFCPKDHSLAVADQVSMRLLHYWLFDNCEIHEISMCSMVMVLERSRPMYLHRLSQARLEASHLVENPVAERTALPAYLDRLRADHLRLVKSVSLQRSRDEQMMEAKQWPPPEGFCRFQVGDMVQLGDHPHRRAVVYSVVLRLHLVAGNVSYWSGEPCQLCVVGRLNPPPHHLRVGRYRLLLDGNEKMDVEEDSICASPWAAPIENCELGRYFTGFDGRRYVPLPSLARRARERPDAGAVEEHRPWPRPLRPPPVSWRVAWPRRLPYDVEFQPGDEDAVAAPQEIELGGLVLH</sequence>
<keyword evidence="3" id="KW-1185">Reference proteome</keyword>
<evidence type="ECO:0000313" key="2">
    <source>
        <dbReference type="EMBL" id="KAF0314766.1"/>
    </source>
</evidence>
<proteinExistence type="predicted"/>
<dbReference type="SMART" id="SM00256">
    <property type="entry name" value="FBOX"/>
    <property type="match status" value="1"/>
</dbReference>
<accession>A0A6A4X4U8</accession>
<dbReference type="Pfam" id="PF21788">
    <property type="entry name" value="TNP-like_GBD"/>
    <property type="match status" value="1"/>
</dbReference>
<comment type="caution">
    <text evidence="2">The sequence shown here is derived from an EMBL/GenBank/DDBJ whole genome shotgun (WGS) entry which is preliminary data.</text>
</comment>
<dbReference type="SUPFAM" id="SSF81383">
    <property type="entry name" value="F-box domain"/>
    <property type="match status" value="1"/>
</dbReference>
<reference evidence="2 3" key="1">
    <citation type="submission" date="2019-07" db="EMBL/GenBank/DDBJ databases">
        <title>Draft genome assembly of a fouling barnacle, Amphibalanus amphitrite (Darwin, 1854): The first reference genome for Thecostraca.</title>
        <authorList>
            <person name="Kim W."/>
        </authorList>
    </citation>
    <scope>NUCLEOTIDE SEQUENCE [LARGE SCALE GENOMIC DNA]</scope>
    <source>
        <strain evidence="2">SNU_AA5</strain>
        <tissue evidence="2">Soma without cirri and trophi</tissue>
    </source>
</reference>
<dbReference type="InterPro" id="IPR036047">
    <property type="entry name" value="F-box-like_dom_sf"/>
</dbReference>
<dbReference type="Pfam" id="PF21787">
    <property type="entry name" value="TNP-like_RNaseH_N"/>
    <property type="match status" value="1"/>
</dbReference>
<protein>
    <submittedName>
        <fullName evidence="2">Transposable element P transposase</fullName>
    </submittedName>
</protein>
<gene>
    <name evidence="2" type="primary">T_44</name>
    <name evidence="2" type="ORF">FJT64_000037</name>
</gene>
<evidence type="ECO:0000259" key="1">
    <source>
        <dbReference type="PROSITE" id="PS50181"/>
    </source>
</evidence>
<dbReference type="OrthoDB" id="7553333at2759"/>
<dbReference type="Pfam" id="PF12937">
    <property type="entry name" value="F-box-like"/>
    <property type="match status" value="1"/>
</dbReference>
<feature type="domain" description="F-box" evidence="1">
    <location>
        <begin position="6"/>
        <end position="53"/>
    </location>
</feature>
<dbReference type="PROSITE" id="PS50181">
    <property type="entry name" value="FBOX"/>
    <property type="match status" value="1"/>
</dbReference>
<dbReference type="InterPro" id="IPR048366">
    <property type="entry name" value="TNP-like_GBD"/>
</dbReference>
<name>A0A6A4X4U8_AMPAM</name>